<feature type="transmembrane region" description="Helical" evidence="8">
    <location>
        <begin position="847"/>
        <end position="867"/>
    </location>
</feature>
<feature type="region of interest" description="Disordered" evidence="7">
    <location>
        <begin position="347"/>
        <end position="393"/>
    </location>
</feature>
<feature type="compositionally biased region" description="Basic and acidic residues" evidence="7">
    <location>
        <begin position="307"/>
        <end position="324"/>
    </location>
</feature>
<feature type="compositionally biased region" description="Basic and acidic residues" evidence="7">
    <location>
        <begin position="58"/>
        <end position="77"/>
    </location>
</feature>
<feature type="transmembrane region" description="Helical" evidence="8">
    <location>
        <begin position="1045"/>
        <end position="1066"/>
    </location>
</feature>
<dbReference type="PANTHER" id="PTHR23502">
    <property type="entry name" value="MAJOR FACILITATOR SUPERFAMILY"/>
    <property type="match status" value="1"/>
</dbReference>
<dbReference type="SUPFAM" id="SSF103473">
    <property type="entry name" value="MFS general substrate transporter"/>
    <property type="match status" value="1"/>
</dbReference>
<gene>
    <name evidence="9" type="ORF">CCHR01_05997</name>
</gene>
<evidence type="ECO:0000256" key="8">
    <source>
        <dbReference type="SAM" id="Phobius"/>
    </source>
</evidence>
<feature type="transmembrane region" description="Helical" evidence="8">
    <location>
        <begin position="1134"/>
        <end position="1157"/>
    </location>
</feature>
<evidence type="ECO:0000313" key="10">
    <source>
        <dbReference type="Proteomes" id="UP001243330"/>
    </source>
</evidence>
<keyword evidence="4 8" id="KW-0812">Transmembrane</keyword>
<feature type="region of interest" description="Disordered" evidence="7">
    <location>
        <begin position="237"/>
        <end position="261"/>
    </location>
</feature>
<name>A0AAD9AN70_9PEZI</name>
<keyword evidence="6 8" id="KW-0472">Membrane</keyword>
<feature type="region of interest" description="Disordered" evidence="7">
    <location>
        <begin position="130"/>
        <end position="165"/>
    </location>
</feature>
<dbReference type="GO" id="GO:0022857">
    <property type="term" value="F:transmembrane transporter activity"/>
    <property type="evidence" value="ECO:0007669"/>
    <property type="project" value="TreeGrafter"/>
</dbReference>
<feature type="region of interest" description="Disordered" evidence="7">
    <location>
        <begin position="1278"/>
        <end position="1310"/>
    </location>
</feature>
<keyword evidence="5 8" id="KW-1133">Transmembrane helix</keyword>
<feature type="transmembrane region" description="Helical" evidence="8">
    <location>
        <begin position="964"/>
        <end position="982"/>
    </location>
</feature>
<feature type="transmembrane region" description="Helical" evidence="8">
    <location>
        <begin position="1101"/>
        <end position="1122"/>
    </location>
</feature>
<feature type="transmembrane region" description="Helical" evidence="8">
    <location>
        <begin position="1013"/>
        <end position="1033"/>
    </location>
</feature>
<dbReference type="PANTHER" id="PTHR23502:SF186">
    <property type="entry name" value="MAJOR FACILITATOR SUPERFAMILY (MFS) PROFILE DOMAIN-CONTAINING PROTEIN"/>
    <property type="match status" value="1"/>
</dbReference>
<evidence type="ECO:0000256" key="3">
    <source>
        <dbReference type="ARBA" id="ARBA00022475"/>
    </source>
</evidence>
<feature type="compositionally biased region" description="Basic residues" evidence="7">
    <location>
        <begin position="522"/>
        <end position="533"/>
    </location>
</feature>
<feature type="transmembrane region" description="Helical" evidence="8">
    <location>
        <begin position="674"/>
        <end position="694"/>
    </location>
</feature>
<feature type="compositionally biased region" description="Basic and acidic residues" evidence="7">
    <location>
        <begin position="1"/>
        <end position="11"/>
    </location>
</feature>
<keyword evidence="3" id="KW-1003">Cell membrane</keyword>
<comment type="subcellular location">
    <subcellularLocation>
        <location evidence="1">Cell membrane</location>
        <topology evidence="1">Multi-pass membrane protein</topology>
    </subcellularLocation>
</comment>
<dbReference type="CDD" id="cd06174">
    <property type="entry name" value="MFS"/>
    <property type="match status" value="1"/>
</dbReference>
<feature type="compositionally biased region" description="Low complexity" evidence="7">
    <location>
        <begin position="1298"/>
        <end position="1307"/>
    </location>
</feature>
<feature type="region of interest" description="Disordered" evidence="7">
    <location>
        <begin position="423"/>
        <end position="474"/>
    </location>
</feature>
<dbReference type="GO" id="GO:0005886">
    <property type="term" value="C:plasma membrane"/>
    <property type="evidence" value="ECO:0007669"/>
    <property type="project" value="UniProtKB-SubCell"/>
</dbReference>
<evidence type="ECO:0000256" key="2">
    <source>
        <dbReference type="ARBA" id="ARBA00022448"/>
    </source>
</evidence>
<feature type="compositionally biased region" description="Basic and acidic residues" evidence="7">
    <location>
        <begin position="1354"/>
        <end position="1372"/>
    </location>
</feature>
<dbReference type="InterPro" id="IPR036259">
    <property type="entry name" value="MFS_trans_sf"/>
</dbReference>
<feature type="region of interest" description="Disordered" evidence="7">
    <location>
        <begin position="1"/>
        <end position="105"/>
    </location>
</feature>
<dbReference type="Proteomes" id="UP001243330">
    <property type="component" value="Unassembled WGS sequence"/>
</dbReference>
<comment type="caution">
    <text evidence="9">The sequence shown here is derived from an EMBL/GenBank/DDBJ whole genome shotgun (WGS) entry which is preliminary data.</text>
</comment>
<feature type="region of interest" description="Disordered" evidence="7">
    <location>
        <begin position="274"/>
        <end position="294"/>
    </location>
</feature>
<feature type="compositionally biased region" description="Polar residues" evidence="7">
    <location>
        <begin position="80"/>
        <end position="97"/>
    </location>
</feature>
<feature type="compositionally biased region" description="Basic and acidic residues" evidence="7">
    <location>
        <begin position="557"/>
        <end position="578"/>
    </location>
</feature>
<dbReference type="Gene3D" id="1.20.1250.20">
    <property type="entry name" value="MFS general substrate transporter like domains"/>
    <property type="match status" value="1"/>
</dbReference>
<feature type="compositionally biased region" description="Basic and acidic residues" evidence="7">
    <location>
        <begin position="347"/>
        <end position="357"/>
    </location>
</feature>
<accession>A0AAD9AN70</accession>
<feature type="transmembrane region" description="Helical" evidence="8">
    <location>
        <begin position="929"/>
        <end position="952"/>
    </location>
</feature>
<evidence type="ECO:0000256" key="5">
    <source>
        <dbReference type="ARBA" id="ARBA00022989"/>
    </source>
</evidence>
<keyword evidence="2" id="KW-0813">Transport</keyword>
<feature type="transmembrane region" description="Helical" evidence="8">
    <location>
        <begin position="714"/>
        <end position="734"/>
    </location>
</feature>
<keyword evidence="10" id="KW-1185">Reference proteome</keyword>
<proteinExistence type="predicted"/>
<feature type="region of interest" description="Disordered" evidence="7">
    <location>
        <begin position="307"/>
        <end position="335"/>
    </location>
</feature>
<evidence type="ECO:0000256" key="4">
    <source>
        <dbReference type="ARBA" id="ARBA00022692"/>
    </source>
</evidence>
<feature type="compositionally biased region" description="Basic and acidic residues" evidence="7">
    <location>
        <begin position="1278"/>
        <end position="1289"/>
    </location>
</feature>
<evidence type="ECO:0008006" key="11">
    <source>
        <dbReference type="Google" id="ProtNLM"/>
    </source>
</evidence>
<reference evidence="9" key="1">
    <citation type="submission" date="2023-01" db="EMBL/GenBank/DDBJ databases">
        <title>Colletotrichum chrysophilum M932 genome sequence.</title>
        <authorList>
            <person name="Baroncelli R."/>
        </authorList>
    </citation>
    <scope>NUCLEOTIDE SEQUENCE</scope>
    <source>
        <strain evidence="9">M932</strain>
    </source>
</reference>
<feature type="transmembrane region" description="Helical" evidence="8">
    <location>
        <begin position="741"/>
        <end position="758"/>
    </location>
</feature>
<dbReference type="EMBL" id="JAQOWY010000098">
    <property type="protein sequence ID" value="KAK1851336.1"/>
    <property type="molecule type" value="Genomic_DNA"/>
</dbReference>
<evidence type="ECO:0000313" key="9">
    <source>
        <dbReference type="EMBL" id="KAK1851336.1"/>
    </source>
</evidence>
<evidence type="ECO:0000256" key="6">
    <source>
        <dbReference type="ARBA" id="ARBA00023136"/>
    </source>
</evidence>
<feature type="compositionally biased region" description="Acidic residues" evidence="7">
    <location>
        <begin position="146"/>
        <end position="156"/>
    </location>
</feature>
<feature type="compositionally biased region" description="Low complexity" evidence="7">
    <location>
        <begin position="465"/>
        <end position="474"/>
    </location>
</feature>
<organism evidence="9 10">
    <name type="scientific">Colletotrichum chrysophilum</name>
    <dbReference type="NCBI Taxonomy" id="1836956"/>
    <lineage>
        <taxon>Eukaryota</taxon>
        <taxon>Fungi</taxon>
        <taxon>Dikarya</taxon>
        <taxon>Ascomycota</taxon>
        <taxon>Pezizomycotina</taxon>
        <taxon>Sordariomycetes</taxon>
        <taxon>Hypocreomycetidae</taxon>
        <taxon>Glomerellales</taxon>
        <taxon>Glomerellaceae</taxon>
        <taxon>Colletotrichum</taxon>
        <taxon>Colletotrichum gloeosporioides species complex</taxon>
    </lineage>
</organism>
<feature type="region of interest" description="Disordered" evidence="7">
    <location>
        <begin position="521"/>
        <end position="631"/>
    </location>
</feature>
<sequence length="1380" mass="153981">MADMSLKKPEQDVDSVSSARSGVFRHALLKTSSGRPMVVDRDLPAPPVLSQQINPDEPLEKVVKEKTPEEKGYEHKATVSLPSRNYSQEGTSSATESDSSHPRERICVDPELHPDESHIKAHHRGLLKGADFCDTGVPGQPVAQLPEDEGEDNDESDPSKESEPTVILARVKRAMTGDDNCLSTVEITLPPKVEGHSRATKVRPAFNTPTFHYPVDPANPGNPVSTISQQASLGVSKVRPFDSSKEHQESKIGDYVQGGHTNIPVSKVRSVAQPPLLNRTPGHPPTSKVQPYTNLAHDDQQDKYFADRSEASADEEPPKSDRSRAQSASRSRAGTLDYKRTAQWIRDLLKNPERPTRLTELPSRSQRSSYMRLEDSPEPSPISRKLTRKSTLPPSKVEAGLFQRTFGELERLLHEALTLASQVADHEEERSPYSGRSPHNLSDDVEPQTRPRRRSHDFSDVDLDNNNNNNNNNNQEIHSLAKRAATYPNIDHRARELVDDLYRNISLTPQSVDFEEALEAHKTKKNKRRKSRPRQATAVPERVSSRKKSQKSINRTDSQRLTRLREHSDVCSMDRSDDSSFVDFSVQPETRNRNGGPSRPRASAKHNPLKSRNTGGEANFPERDIAGRPLHNPRGISLRGKSHVSLRGVQAFNLPKSKRRQPIARDWSPIRKRAVATVACISTALIGVLLGIYAGLVPSLQYYIWDSGHTILNGNVGCFLGMALPTFFCWPLPLVHGRKPYITSGLVLSMPLLFPQAVARTVLLAPRCVMGMCLGFASMNFHSILTDLFGASLMSSNPHQEVVDDYDSRRHGGGMGVWLGIWTWCFIASLGFGFWIGAWVIDDLQPAWGFYLSVILIAVVLLLNTLCPEVRRSAFRRSVVEVRTGTDVSRRLARGEVMMHRVKDGPKWWGQEMYHGIALSLEMLRQPGFAVIAVYSGWIYAQVVLIIVLLGSLSSRFYKMRSPYVGLMVAALAFGAIAAIPFQKASYFSRARHTQVNTSRMTFDKQITWTSHLLRRTVFTIGLPLAGIVYAGVSGGPPLHPSAPATLAAVIGFLSCLAISECNGIIMETFDTSDLQPGMTGRPRGNSDTQRKKNYSAFPRVTAGFAICHTFGFVFAAGATGLGSMAQRTLGQRVSTGVVAGILLILTVLLFLVLIRFKEVTIIPESKTEEMDRWTTARKESLKRRESIPEEQIDEKALFAEEEPWRPFIVGNPTSKTRRVNVLELGGMSRFTEIRKRNRLIDASAHLNRAALDAGLDALDDQLSDIVSDIVNDAKDILRRGSRRSQESRRSRHHHRSTNSNSGSQSSIEMDAIDRRLEPSKRHLRVPDDVYNERECLRGQSVEEEDESLFGLTRDADHRGDGGRNLRQERRDRRGRNKRD</sequence>
<feature type="compositionally biased region" description="Basic and acidic residues" evidence="7">
    <location>
        <begin position="239"/>
        <end position="252"/>
    </location>
</feature>
<protein>
    <recommendedName>
        <fullName evidence="11">Polyamine transport protein</fullName>
    </recommendedName>
</protein>
<feature type="transmembrane region" description="Helical" evidence="8">
    <location>
        <begin position="817"/>
        <end position="841"/>
    </location>
</feature>
<evidence type="ECO:0000256" key="1">
    <source>
        <dbReference type="ARBA" id="ARBA00004651"/>
    </source>
</evidence>
<feature type="region of interest" description="Disordered" evidence="7">
    <location>
        <begin position="1342"/>
        <end position="1380"/>
    </location>
</feature>
<evidence type="ECO:0000256" key="7">
    <source>
        <dbReference type="SAM" id="MobiDB-lite"/>
    </source>
</evidence>